<evidence type="ECO:0000313" key="3">
    <source>
        <dbReference type="Proteomes" id="UP000774804"/>
    </source>
</evidence>
<dbReference type="EMBL" id="RCMI01000006">
    <property type="protein sequence ID" value="KAG2943932.1"/>
    <property type="molecule type" value="Genomic_DNA"/>
</dbReference>
<feature type="region of interest" description="Disordered" evidence="1">
    <location>
        <begin position="68"/>
        <end position="92"/>
    </location>
</feature>
<comment type="caution">
    <text evidence="2">The sequence shown here is derived from an EMBL/GenBank/DDBJ whole genome shotgun (WGS) entry which is preliminary data.</text>
</comment>
<accession>A0A8T1DYD6</accession>
<evidence type="ECO:0000256" key="1">
    <source>
        <dbReference type="SAM" id="MobiDB-lite"/>
    </source>
</evidence>
<proteinExistence type="predicted"/>
<feature type="region of interest" description="Disordered" evidence="1">
    <location>
        <begin position="168"/>
        <end position="230"/>
    </location>
</feature>
<dbReference type="VEuPathDB" id="FungiDB:PC110_g9268"/>
<evidence type="ECO:0000313" key="2">
    <source>
        <dbReference type="EMBL" id="KAG2943932.1"/>
    </source>
</evidence>
<feature type="compositionally biased region" description="Acidic residues" evidence="1">
    <location>
        <begin position="207"/>
        <end position="223"/>
    </location>
</feature>
<dbReference type="AlphaFoldDB" id="A0A8T1DYD6"/>
<gene>
    <name evidence="2" type="ORF">PC115_g566</name>
</gene>
<protein>
    <submittedName>
        <fullName evidence="2">Uncharacterized protein</fullName>
    </submittedName>
</protein>
<feature type="compositionally biased region" description="Basic residues" evidence="1">
    <location>
        <begin position="73"/>
        <end position="85"/>
    </location>
</feature>
<sequence length="451" mass="51312">MVGTPPIRRCSFSLDEKRRVLEHLRASGHVRQTIAHFYPTLPPESYDTRRRLVLGWRRNAREILAGAATRQGAARKRMRKTKTHRPQPPIPRGLEVAIQDQNDPFLSENEQEMAEFDPIELRSSRMSSLMLQDAAQDDRELQNDMNHTQEHMQEEGGIENLIATAVEQSTKRQEPTGTQMQLQPQLLGGEAEDTEIETGTGSGSGAEVEDEKSDAGSSEEETEAAAKLKRSSFSLDEKRRVLEHLAASKNVRETIEKFYPDLPPEEFKTRRRTIWRWRQCKEQIVAGCADDKASARKKMRPRGIVCQRGPRRVEPQDVVDRLLTSVKKSEQRALKRKGNRVLRPAPPVGALLAERQTLLPREVLDDPVDPQATKASASKGVAQGYEDPTMPKKHDQKMRELGIQVELPHHRELVFEHVEVEGRVVPNHEHHAGPRETPHYHDSQLLVFCVF</sequence>
<name>A0A8T1DYD6_9STRA</name>
<feature type="region of interest" description="Disordered" evidence="1">
    <location>
        <begin position="366"/>
        <end position="393"/>
    </location>
</feature>
<feature type="compositionally biased region" description="Polar residues" evidence="1">
    <location>
        <begin position="175"/>
        <end position="184"/>
    </location>
</feature>
<reference evidence="2" key="1">
    <citation type="submission" date="2018-10" db="EMBL/GenBank/DDBJ databases">
        <title>Effector identification in a new, highly contiguous assembly of the strawberry crown rot pathogen Phytophthora cactorum.</title>
        <authorList>
            <person name="Armitage A.D."/>
            <person name="Nellist C.F."/>
            <person name="Bates H."/>
            <person name="Vickerstaff R.J."/>
            <person name="Harrison R.J."/>
        </authorList>
    </citation>
    <scope>NUCLEOTIDE SEQUENCE</scope>
    <source>
        <strain evidence="2">4032</strain>
    </source>
</reference>
<organism evidence="2 3">
    <name type="scientific">Phytophthora cactorum</name>
    <dbReference type="NCBI Taxonomy" id="29920"/>
    <lineage>
        <taxon>Eukaryota</taxon>
        <taxon>Sar</taxon>
        <taxon>Stramenopiles</taxon>
        <taxon>Oomycota</taxon>
        <taxon>Peronosporomycetes</taxon>
        <taxon>Peronosporales</taxon>
        <taxon>Peronosporaceae</taxon>
        <taxon>Phytophthora</taxon>
    </lineage>
</organism>
<dbReference type="Proteomes" id="UP000774804">
    <property type="component" value="Unassembled WGS sequence"/>
</dbReference>